<name>A0A9W8UVU3_9HYPO</name>
<dbReference type="InterPro" id="IPR001223">
    <property type="entry name" value="Glyco_hydro18_cat"/>
</dbReference>
<evidence type="ECO:0000256" key="1">
    <source>
        <dbReference type="ARBA" id="ARBA00012729"/>
    </source>
</evidence>
<gene>
    <name evidence="4" type="ORF">NW755_010386</name>
</gene>
<keyword evidence="5" id="KW-1185">Reference proteome</keyword>
<dbReference type="InterPro" id="IPR017853">
    <property type="entry name" value="GH"/>
</dbReference>
<dbReference type="Pfam" id="PF00704">
    <property type="entry name" value="Glyco_hydro_18"/>
    <property type="match status" value="1"/>
</dbReference>
<reference evidence="4" key="1">
    <citation type="submission" date="2022-09" db="EMBL/GenBank/DDBJ databases">
        <title>Fusarium specimens isolated from Avocado Roots.</title>
        <authorList>
            <person name="Stajich J."/>
            <person name="Roper C."/>
            <person name="Heimlech-Rivalta G."/>
        </authorList>
    </citation>
    <scope>NUCLEOTIDE SEQUENCE</scope>
    <source>
        <strain evidence="4">A02</strain>
    </source>
</reference>
<dbReference type="GO" id="GO:0005975">
    <property type="term" value="P:carbohydrate metabolic process"/>
    <property type="evidence" value="ECO:0007669"/>
    <property type="project" value="InterPro"/>
</dbReference>
<evidence type="ECO:0000313" key="4">
    <source>
        <dbReference type="EMBL" id="KAJ4182337.1"/>
    </source>
</evidence>
<dbReference type="Proteomes" id="UP001152087">
    <property type="component" value="Unassembled WGS sequence"/>
</dbReference>
<accession>A0A9W8UVU3</accession>
<keyword evidence="2" id="KW-0732">Signal</keyword>
<dbReference type="SMART" id="SM00636">
    <property type="entry name" value="Glyco_18"/>
    <property type="match status" value="1"/>
</dbReference>
<dbReference type="GO" id="GO:0006032">
    <property type="term" value="P:chitin catabolic process"/>
    <property type="evidence" value="ECO:0007669"/>
    <property type="project" value="TreeGrafter"/>
</dbReference>
<dbReference type="PANTHER" id="PTHR11177">
    <property type="entry name" value="CHITINASE"/>
    <property type="match status" value="1"/>
</dbReference>
<organism evidence="4 5">
    <name type="scientific">Fusarium falciforme</name>
    <dbReference type="NCBI Taxonomy" id="195108"/>
    <lineage>
        <taxon>Eukaryota</taxon>
        <taxon>Fungi</taxon>
        <taxon>Dikarya</taxon>
        <taxon>Ascomycota</taxon>
        <taxon>Pezizomycotina</taxon>
        <taxon>Sordariomycetes</taxon>
        <taxon>Hypocreomycetidae</taxon>
        <taxon>Hypocreales</taxon>
        <taxon>Nectriaceae</taxon>
        <taxon>Fusarium</taxon>
        <taxon>Fusarium solani species complex</taxon>
    </lineage>
</organism>
<feature type="domain" description="GH18" evidence="3">
    <location>
        <begin position="27"/>
        <end position="398"/>
    </location>
</feature>
<dbReference type="PANTHER" id="PTHR11177:SF378">
    <property type="entry name" value="CHITINASE"/>
    <property type="match status" value="1"/>
</dbReference>
<evidence type="ECO:0000256" key="2">
    <source>
        <dbReference type="SAM" id="SignalP"/>
    </source>
</evidence>
<dbReference type="SUPFAM" id="SSF51445">
    <property type="entry name" value="(Trans)glycosidases"/>
    <property type="match status" value="1"/>
</dbReference>
<dbReference type="GO" id="GO:0008061">
    <property type="term" value="F:chitin binding"/>
    <property type="evidence" value="ECO:0007669"/>
    <property type="project" value="InterPro"/>
</dbReference>
<dbReference type="Gene3D" id="3.20.20.80">
    <property type="entry name" value="Glycosidases"/>
    <property type="match status" value="1"/>
</dbReference>
<protein>
    <recommendedName>
        <fullName evidence="1">chitinase</fullName>
        <ecNumber evidence="1">3.2.1.14</ecNumber>
    </recommendedName>
</protein>
<feature type="chain" id="PRO_5040806056" description="chitinase" evidence="2">
    <location>
        <begin position="21"/>
        <end position="408"/>
    </location>
</feature>
<comment type="caution">
    <text evidence="4">The sequence shown here is derived from an EMBL/GenBank/DDBJ whole genome shotgun (WGS) entry which is preliminary data.</text>
</comment>
<feature type="signal peptide" evidence="2">
    <location>
        <begin position="1"/>
        <end position="20"/>
    </location>
</feature>
<evidence type="ECO:0000259" key="3">
    <source>
        <dbReference type="PROSITE" id="PS51910"/>
    </source>
</evidence>
<evidence type="ECO:0000313" key="5">
    <source>
        <dbReference type="Proteomes" id="UP001152087"/>
    </source>
</evidence>
<dbReference type="PROSITE" id="PS51910">
    <property type="entry name" value="GH18_2"/>
    <property type="match status" value="1"/>
</dbReference>
<dbReference type="EC" id="3.2.1.14" evidence="1"/>
<proteinExistence type="predicted"/>
<sequence length="408" mass="46040">MHFVSLFCAWLMALSAMVTADSSKEPFRCIMYLTGQHNVVPRKEDTRDVSHVILAFMRSEVFNVDETPDEFPLFTTVNEVRSSFPRDTKVMVAIGGWGDTQGFEEGAKSEASRKRWARQVAAMVDATGADGVDIDWEYPGYALSIDTDRRLTDVKTRGNRDDYKLVPNSKREWEIEAFVSLLQHLRAALGPDKLLSAAVPGKEVDLMAFTSDTVPRIMKEVDFLSVMTYDLMNRRDNITRHHSGVADSRDAVQRYIDRGASPKRLNLGFGYYVKWFMTEQCDASNPIGCPTQLLEDPKTGADLGKTGAFSWHDEIPGDVAESFARARDGGSYDDDGSYYYWDPRELRWWSFDTEQSIQRKMDDVVPQVSVGGVFAWGLGEDAPKFEHFKTTTEAVRKIRAADGAKDEL</sequence>
<dbReference type="InterPro" id="IPR050314">
    <property type="entry name" value="Glycosyl_Hydrlase_18"/>
</dbReference>
<dbReference type="AlphaFoldDB" id="A0A9W8UVU3"/>
<dbReference type="EMBL" id="JAOQAV010000035">
    <property type="protein sequence ID" value="KAJ4182337.1"/>
    <property type="molecule type" value="Genomic_DNA"/>
</dbReference>
<dbReference type="FunFam" id="3.20.20.80:FF:000159">
    <property type="entry name" value="Class V chitinase, putative"/>
    <property type="match status" value="1"/>
</dbReference>
<dbReference type="GO" id="GO:0008843">
    <property type="term" value="F:endochitinase activity"/>
    <property type="evidence" value="ECO:0007669"/>
    <property type="project" value="UniProtKB-EC"/>
</dbReference>
<dbReference type="GO" id="GO:0005576">
    <property type="term" value="C:extracellular region"/>
    <property type="evidence" value="ECO:0007669"/>
    <property type="project" value="TreeGrafter"/>
</dbReference>
<dbReference type="InterPro" id="IPR011583">
    <property type="entry name" value="Chitinase_II/V-like_cat"/>
</dbReference>